<protein>
    <submittedName>
        <fullName evidence="1">Kynurenine formamidase</fullName>
        <ecNumber evidence="1">3.5.1.9</ecNumber>
    </submittedName>
</protein>
<dbReference type="Pfam" id="PF04199">
    <property type="entry name" value="Cyclase"/>
    <property type="match status" value="1"/>
</dbReference>
<dbReference type="Proteomes" id="UP000485569">
    <property type="component" value="Unassembled WGS sequence"/>
</dbReference>
<comment type="caution">
    <text evidence="1">The sequence shown here is derived from an EMBL/GenBank/DDBJ whole genome shotgun (WGS) entry which is preliminary data.</text>
</comment>
<evidence type="ECO:0000313" key="1">
    <source>
        <dbReference type="EMBL" id="OQA59161.1"/>
    </source>
</evidence>
<accession>A0A1V5SY89</accession>
<sequence length="224" mass="25792">MKNLFTSKDLKLVDLSQKIVPPGTPTRPFRVERSYLHDRTWKHEIYTHSHVGTHIESPAHFFENGKDLEQFSLEAFCGRAWFCDYFDVSETHDEVTTDLLEIQLGEKVEKGDIVIGRNCDKENLQKVKQTGNRELLPSFSPEAGIWLRDRGVKMVGIDAHFHLGKNVEKTREFHQILMAQDVLLIEGLDNLDQITTTPFVFLAFPYRVEGIDSSFARAVAFLER</sequence>
<name>A0A1V5SY89_9BACT</name>
<reference evidence="1" key="1">
    <citation type="submission" date="2017-02" db="EMBL/GenBank/DDBJ databases">
        <title>Delving into the versatile metabolic prowess of the omnipresent phylum Bacteroidetes.</title>
        <authorList>
            <person name="Nobu M.K."/>
            <person name="Mei R."/>
            <person name="Narihiro T."/>
            <person name="Kuroda K."/>
            <person name="Liu W.-T."/>
        </authorList>
    </citation>
    <scope>NUCLEOTIDE SEQUENCE</scope>
    <source>
        <strain evidence="1">ADurb.Bin276</strain>
    </source>
</reference>
<dbReference type="InterPro" id="IPR037175">
    <property type="entry name" value="KFase_sf"/>
</dbReference>
<dbReference type="Gene3D" id="3.50.30.50">
    <property type="entry name" value="Putative cyclase"/>
    <property type="match status" value="1"/>
</dbReference>
<dbReference type="EMBL" id="MWBQ01000058">
    <property type="protein sequence ID" value="OQA59161.1"/>
    <property type="molecule type" value="Genomic_DNA"/>
</dbReference>
<dbReference type="EC" id="3.5.1.9" evidence="1"/>
<dbReference type="InterPro" id="IPR007325">
    <property type="entry name" value="KFase/CYL"/>
</dbReference>
<dbReference type="AlphaFoldDB" id="A0A1V5SY89"/>
<gene>
    <name evidence="1" type="primary">kynB_2</name>
    <name evidence="1" type="ORF">BWY41_00907</name>
</gene>
<dbReference type="PANTHER" id="PTHR31118">
    <property type="entry name" value="CYCLASE-LIKE PROTEIN 2"/>
    <property type="match status" value="1"/>
</dbReference>
<keyword evidence="1" id="KW-0378">Hydrolase</keyword>
<organism evidence="1">
    <name type="scientific">Candidatus Atribacter allofermentans</name>
    <dbReference type="NCBI Taxonomy" id="1852833"/>
    <lineage>
        <taxon>Bacteria</taxon>
        <taxon>Pseudomonadati</taxon>
        <taxon>Atribacterota</taxon>
        <taxon>Atribacteria</taxon>
        <taxon>Atribacterales</taxon>
        <taxon>Atribacteraceae</taxon>
        <taxon>Atribacter</taxon>
    </lineage>
</organism>
<dbReference type="SUPFAM" id="SSF102198">
    <property type="entry name" value="Putative cyclase"/>
    <property type="match status" value="1"/>
</dbReference>
<dbReference type="PANTHER" id="PTHR31118:SF12">
    <property type="entry name" value="CYCLASE-LIKE PROTEIN 2"/>
    <property type="match status" value="1"/>
</dbReference>
<proteinExistence type="predicted"/>
<dbReference type="GO" id="GO:0019441">
    <property type="term" value="P:L-tryptophan catabolic process to kynurenine"/>
    <property type="evidence" value="ECO:0007669"/>
    <property type="project" value="InterPro"/>
</dbReference>
<dbReference type="GO" id="GO:0004061">
    <property type="term" value="F:arylformamidase activity"/>
    <property type="evidence" value="ECO:0007669"/>
    <property type="project" value="UniProtKB-EC"/>
</dbReference>